<feature type="transmembrane region" description="Helical" evidence="7">
    <location>
        <begin position="12"/>
        <end position="32"/>
    </location>
</feature>
<feature type="transmembrane region" description="Helical" evidence="7">
    <location>
        <begin position="52"/>
        <end position="78"/>
    </location>
</feature>
<dbReference type="InterPro" id="IPR005524">
    <property type="entry name" value="DUF318"/>
</dbReference>
<dbReference type="InterPro" id="IPR053166">
    <property type="entry name" value="UPF0718_permease"/>
</dbReference>
<evidence type="ECO:0000256" key="2">
    <source>
        <dbReference type="ARBA" id="ARBA00006386"/>
    </source>
</evidence>
<dbReference type="EMBL" id="CP159485">
    <property type="protein sequence ID" value="XCI27929.1"/>
    <property type="molecule type" value="Genomic_DNA"/>
</dbReference>
<gene>
    <name evidence="8" type="ORF">PRVXH_001857</name>
</gene>
<reference evidence="8" key="1">
    <citation type="journal article" date="2018" name="Antonie Van Leeuwenhoek">
        <title>Proteinivorax hydrogeniformans sp. nov., an anaerobic, haloalkaliphilic bacterium fermenting proteinaceous compounds with high hydrogen production.</title>
        <authorList>
            <person name="Boltyanskaya Y."/>
            <person name="Detkova E."/>
            <person name="Pimenov N."/>
            <person name="Kevbrin V."/>
        </authorList>
    </citation>
    <scope>NUCLEOTIDE SEQUENCE</scope>
    <source>
        <strain evidence="8">Z-710</strain>
    </source>
</reference>
<accession>A0AAU8HRH6</accession>
<evidence type="ECO:0000313" key="8">
    <source>
        <dbReference type="EMBL" id="XCI27929.1"/>
    </source>
</evidence>
<dbReference type="Pfam" id="PF03773">
    <property type="entry name" value="ArsP_1"/>
    <property type="match status" value="1"/>
</dbReference>
<dbReference type="PANTHER" id="PTHR42775:SF2">
    <property type="entry name" value="PERMEASE"/>
    <property type="match status" value="1"/>
</dbReference>
<evidence type="ECO:0000256" key="6">
    <source>
        <dbReference type="ARBA" id="ARBA00023136"/>
    </source>
</evidence>
<keyword evidence="6 7" id="KW-0472">Membrane</keyword>
<keyword evidence="4 7" id="KW-0812">Transmembrane</keyword>
<reference evidence="8" key="2">
    <citation type="submission" date="2024-06" db="EMBL/GenBank/DDBJ databases">
        <authorList>
            <person name="Petrova K.O."/>
            <person name="Toshchakov S.V."/>
            <person name="Boltjanskaja Y.V."/>
            <person name="Kevbrin V.V."/>
        </authorList>
    </citation>
    <scope>NUCLEOTIDE SEQUENCE</scope>
    <source>
        <strain evidence="8">Z-710</strain>
    </source>
</reference>
<proteinExistence type="inferred from homology"/>
<feature type="transmembrane region" description="Helical" evidence="7">
    <location>
        <begin position="224"/>
        <end position="246"/>
    </location>
</feature>
<feature type="transmembrane region" description="Helical" evidence="7">
    <location>
        <begin position="116"/>
        <end position="133"/>
    </location>
</feature>
<evidence type="ECO:0000256" key="5">
    <source>
        <dbReference type="ARBA" id="ARBA00022989"/>
    </source>
</evidence>
<evidence type="ECO:0000256" key="3">
    <source>
        <dbReference type="ARBA" id="ARBA00022475"/>
    </source>
</evidence>
<keyword evidence="3" id="KW-1003">Cell membrane</keyword>
<feature type="transmembrane region" description="Helical" evidence="7">
    <location>
        <begin position="186"/>
        <end position="204"/>
    </location>
</feature>
<sequence>MENFINFLQTFIGLFGELLLLFIGITFLVGLLQEYVKPESIRKVLGKSRRGLGNIVGAFLGSLTPFCTCSTIPVMLGLHKAGVSFGITMSFFFASPLLNPIIVGLMLMLFGINITLVYVAIIFPVSVLIGIFLEKLGYEKCIKSVNIVKDEEGCSCSITAEDGFWSGAKPRIKRSGQYAFNLFKQVVPYLVIGSAIGAFIHGYIPEELIVRVAGPDTPFSIPLASVIGIPMYIRGATILPISSVLVEQGMNMGAVMALIIGGAGASLPEVTILSSIFSKKLLFTYLATVIGLAIFAGYLFNFLLRIGL</sequence>
<dbReference type="PANTHER" id="PTHR42775">
    <property type="entry name" value="PERMEASE RV2963-RELATED"/>
    <property type="match status" value="1"/>
</dbReference>
<keyword evidence="5 7" id="KW-1133">Transmembrane helix</keyword>
<feature type="transmembrane region" description="Helical" evidence="7">
    <location>
        <begin position="253"/>
        <end position="277"/>
    </location>
</feature>
<organism evidence="8">
    <name type="scientific">Proteinivorax hydrogeniformans</name>
    <dbReference type="NCBI Taxonomy" id="1826727"/>
    <lineage>
        <taxon>Bacteria</taxon>
        <taxon>Bacillati</taxon>
        <taxon>Bacillota</taxon>
        <taxon>Clostridia</taxon>
        <taxon>Eubacteriales</taxon>
        <taxon>Proteinivoracaceae</taxon>
        <taxon>Proteinivorax</taxon>
    </lineage>
</organism>
<evidence type="ECO:0000256" key="4">
    <source>
        <dbReference type="ARBA" id="ARBA00022692"/>
    </source>
</evidence>
<feature type="transmembrane region" description="Helical" evidence="7">
    <location>
        <begin position="283"/>
        <end position="304"/>
    </location>
</feature>
<comment type="subcellular location">
    <subcellularLocation>
        <location evidence="1">Cell membrane</location>
        <topology evidence="1">Multi-pass membrane protein</topology>
    </subcellularLocation>
</comment>
<protein>
    <submittedName>
        <fullName evidence="8">Permease</fullName>
    </submittedName>
</protein>
<dbReference type="GO" id="GO:0005886">
    <property type="term" value="C:plasma membrane"/>
    <property type="evidence" value="ECO:0007669"/>
    <property type="project" value="UniProtKB-SubCell"/>
</dbReference>
<comment type="similarity">
    <text evidence="2">Belongs to the UPF0718 family.</text>
</comment>
<evidence type="ECO:0000256" key="7">
    <source>
        <dbReference type="SAM" id="Phobius"/>
    </source>
</evidence>
<name>A0AAU8HRH6_9FIRM</name>
<evidence type="ECO:0000256" key="1">
    <source>
        <dbReference type="ARBA" id="ARBA00004651"/>
    </source>
</evidence>
<dbReference type="AlphaFoldDB" id="A0AAU8HRH6"/>
<dbReference type="RefSeq" id="WP_353892506.1">
    <property type="nucleotide sequence ID" value="NZ_CP159485.1"/>
</dbReference>